<feature type="region of interest" description="Disordered" evidence="1">
    <location>
        <begin position="18"/>
        <end position="64"/>
    </location>
</feature>
<dbReference type="VEuPathDB" id="FungiDB:PTTG_28355"/>
<name>A0A180GCD7_PUCT1</name>
<reference evidence="3" key="4">
    <citation type="submission" date="2025-05" db="UniProtKB">
        <authorList>
            <consortium name="EnsemblFungi"/>
        </authorList>
    </citation>
    <scope>IDENTIFICATION</scope>
    <source>
        <strain evidence="3">isolate 1-1 / race 1 (BBBD)</strain>
    </source>
</reference>
<proteinExistence type="predicted"/>
<protein>
    <submittedName>
        <fullName evidence="2 3">Uncharacterized protein</fullName>
    </submittedName>
</protein>
<organism evidence="2">
    <name type="scientific">Puccinia triticina (isolate 1-1 / race 1 (BBBD))</name>
    <name type="common">Brown leaf rust fungus</name>
    <dbReference type="NCBI Taxonomy" id="630390"/>
    <lineage>
        <taxon>Eukaryota</taxon>
        <taxon>Fungi</taxon>
        <taxon>Dikarya</taxon>
        <taxon>Basidiomycota</taxon>
        <taxon>Pucciniomycotina</taxon>
        <taxon>Pucciniomycetes</taxon>
        <taxon>Pucciniales</taxon>
        <taxon>Pucciniaceae</taxon>
        <taxon>Puccinia</taxon>
    </lineage>
</organism>
<dbReference type="EnsemblFungi" id="PTTG_28355-t43_1">
    <property type="protein sequence ID" value="PTTG_28355-t43_1-p1"/>
    <property type="gene ID" value="PTTG_28355"/>
</dbReference>
<evidence type="ECO:0000313" key="2">
    <source>
        <dbReference type="EMBL" id="OAV90357.1"/>
    </source>
</evidence>
<keyword evidence="4" id="KW-1185">Reference proteome</keyword>
<feature type="compositionally biased region" description="Polar residues" evidence="1">
    <location>
        <begin position="19"/>
        <end position="44"/>
    </location>
</feature>
<evidence type="ECO:0000313" key="4">
    <source>
        <dbReference type="Proteomes" id="UP000005240"/>
    </source>
</evidence>
<evidence type="ECO:0000256" key="1">
    <source>
        <dbReference type="SAM" id="MobiDB-lite"/>
    </source>
</evidence>
<dbReference type="AlphaFoldDB" id="A0A180GCD7"/>
<dbReference type="EMBL" id="ADAS02000103">
    <property type="protein sequence ID" value="OAV90357.1"/>
    <property type="molecule type" value="Genomic_DNA"/>
</dbReference>
<reference evidence="3 4" key="3">
    <citation type="journal article" date="2017" name="G3 (Bethesda)">
        <title>Comparative analysis highlights variable genome content of wheat rusts and divergence of the mating loci.</title>
        <authorList>
            <person name="Cuomo C.A."/>
            <person name="Bakkeren G."/>
            <person name="Khalil H.B."/>
            <person name="Panwar V."/>
            <person name="Joly D."/>
            <person name="Linning R."/>
            <person name="Sakthikumar S."/>
            <person name="Song X."/>
            <person name="Adiconis X."/>
            <person name="Fan L."/>
            <person name="Goldberg J.M."/>
            <person name="Levin J.Z."/>
            <person name="Young S."/>
            <person name="Zeng Q."/>
            <person name="Anikster Y."/>
            <person name="Bruce M."/>
            <person name="Wang M."/>
            <person name="Yin C."/>
            <person name="McCallum B."/>
            <person name="Szabo L.J."/>
            <person name="Hulbert S."/>
            <person name="Chen X."/>
            <person name="Fellers J.P."/>
        </authorList>
    </citation>
    <scope>NUCLEOTIDE SEQUENCE</scope>
    <source>
        <strain evidence="4">Isolate 1-1 / race 1 (BBBD)</strain>
        <strain evidence="3">isolate 1-1 / race 1 (BBBD)</strain>
    </source>
</reference>
<evidence type="ECO:0000313" key="3">
    <source>
        <dbReference type="EnsemblFungi" id="PTTG_28355-t43_1-p1"/>
    </source>
</evidence>
<accession>A0A180GCD7</accession>
<reference evidence="2" key="2">
    <citation type="submission" date="2016-05" db="EMBL/GenBank/DDBJ databases">
        <title>Comparative analysis highlights variable genome content of wheat rusts and divergence of the mating loci.</title>
        <authorList>
            <person name="Cuomo C.A."/>
            <person name="Bakkeren G."/>
            <person name="Szabo L."/>
            <person name="Khalil H."/>
            <person name="Joly D."/>
            <person name="Goldberg J."/>
            <person name="Young S."/>
            <person name="Zeng Q."/>
            <person name="Fellers J."/>
        </authorList>
    </citation>
    <scope>NUCLEOTIDE SEQUENCE [LARGE SCALE GENOMIC DNA]</scope>
    <source>
        <strain evidence="2">1-1 BBBD Race 1</strain>
    </source>
</reference>
<sequence>MAKLTVVYRFVDRRCRASKNLNGHSPQTSANTDQNLTSRGTTRIPNPDRPALTTIVGGTGYASV</sequence>
<gene>
    <name evidence="2" type="ORF">PTTG_28355</name>
</gene>
<reference evidence="2" key="1">
    <citation type="submission" date="2009-11" db="EMBL/GenBank/DDBJ databases">
        <authorList>
            <consortium name="The Broad Institute Genome Sequencing Platform"/>
            <person name="Ward D."/>
            <person name="Feldgarden M."/>
            <person name="Earl A."/>
            <person name="Young S.K."/>
            <person name="Zeng Q."/>
            <person name="Koehrsen M."/>
            <person name="Alvarado L."/>
            <person name="Berlin A."/>
            <person name="Bochicchio J."/>
            <person name="Borenstein D."/>
            <person name="Chapman S.B."/>
            <person name="Chen Z."/>
            <person name="Engels R."/>
            <person name="Freedman E."/>
            <person name="Gellesch M."/>
            <person name="Goldberg J."/>
            <person name="Griggs A."/>
            <person name="Gujja S."/>
            <person name="Heilman E."/>
            <person name="Heiman D."/>
            <person name="Hepburn T."/>
            <person name="Howarth C."/>
            <person name="Jen D."/>
            <person name="Larson L."/>
            <person name="Lewis B."/>
            <person name="Mehta T."/>
            <person name="Park D."/>
            <person name="Pearson M."/>
            <person name="Roberts A."/>
            <person name="Saif S."/>
            <person name="Shea T."/>
            <person name="Shenoy N."/>
            <person name="Sisk P."/>
            <person name="Stolte C."/>
            <person name="Sykes S."/>
            <person name="Thomson T."/>
            <person name="Walk T."/>
            <person name="White J."/>
            <person name="Yandava C."/>
            <person name="Izard J."/>
            <person name="Baranova O.V."/>
            <person name="Blanton J.M."/>
            <person name="Tanner A.C."/>
            <person name="Dewhirst F.E."/>
            <person name="Haas B."/>
            <person name="Nusbaum C."/>
            <person name="Birren B."/>
        </authorList>
    </citation>
    <scope>NUCLEOTIDE SEQUENCE [LARGE SCALE GENOMIC DNA]</scope>
    <source>
        <strain evidence="2">1-1 BBBD Race 1</strain>
    </source>
</reference>
<dbReference type="Proteomes" id="UP000005240">
    <property type="component" value="Unassembled WGS sequence"/>
</dbReference>